<keyword evidence="3 4" id="KW-0378">Hydrolase</keyword>
<keyword evidence="4" id="KW-0648">Protein biosynthesis</keyword>
<comment type="cofactor">
    <cofactor evidence="4">
        <name>Fe(2+)</name>
        <dbReference type="ChEBI" id="CHEBI:29033"/>
    </cofactor>
    <text evidence="4">Binds 1 Fe(2+) ion.</text>
</comment>
<organism evidence="5 6">
    <name type="scientific">Aureibaculum algae</name>
    <dbReference type="NCBI Taxonomy" id="2584122"/>
    <lineage>
        <taxon>Bacteria</taxon>
        <taxon>Pseudomonadati</taxon>
        <taxon>Bacteroidota</taxon>
        <taxon>Flavobacteriia</taxon>
        <taxon>Flavobacteriales</taxon>
        <taxon>Flavobacteriaceae</taxon>
        <taxon>Aureibaculum</taxon>
    </lineage>
</organism>
<dbReference type="PANTHER" id="PTHR10458">
    <property type="entry name" value="PEPTIDE DEFORMYLASE"/>
    <property type="match status" value="1"/>
</dbReference>
<evidence type="ECO:0000256" key="1">
    <source>
        <dbReference type="ARBA" id="ARBA00010759"/>
    </source>
</evidence>
<evidence type="ECO:0000256" key="2">
    <source>
        <dbReference type="ARBA" id="ARBA00022723"/>
    </source>
</evidence>
<dbReference type="AlphaFoldDB" id="A0A5B7TSH5"/>
<dbReference type="KEGG" id="fbe:FF125_06405"/>
<name>A0A5B7TSH5_9FLAO</name>
<accession>A0A5B7TSH5</accession>
<evidence type="ECO:0000313" key="6">
    <source>
        <dbReference type="Proteomes" id="UP000306229"/>
    </source>
</evidence>
<feature type="active site" evidence="4">
    <location>
        <position position="148"/>
    </location>
</feature>
<evidence type="ECO:0000256" key="3">
    <source>
        <dbReference type="ARBA" id="ARBA00022801"/>
    </source>
</evidence>
<keyword evidence="6" id="KW-1185">Reference proteome</keyword>
<dbReference type="InterPro" id="IPR036821">
    <property type="entry name" value="Peptide_deformylase_sf"/>
</dbReference>
<gene>
    <name evidence="4" type="primary">def</name>
    <name evidence="5" type="ORF">FF125_06405</name>
</gene>
<dbReference type="RefSeq" id="WP_138948983.1">
    <property type="nucleotide sequence ID" value="NZ_CP040749.1"/>
</dbReference>
<dbReference type="PRINTS" id="PR01576">
    <property type="entry name" value="PDEFORMYLASE"/>
</dbReference>
<keyword evidence="4" id="KW-0408">Iron</keyword>
<dbReference type="HAMAP" id="MF_00163">
    <property type="entry name" value="Pep_deformylase"/>
    <property type="match status" value="1"/>
</dbReference>
<comment type="catalytic activity">
    <reaction evidence="4">
        <text>N-terminal N-formyl-L-methionyl-[peptide] + H2O = N-terminal L-methionyl-[peptide] + formate</text>
        <dbReference type="Rhea" id="RHEA:24420"/>
        <dbReference type="Rhea" id="RHEA-COMP:10639"/>
        <dbReference type="Rhea" id="RHEA-COMP:10640"/>
        <dbReference type="ChEBI" id="CHEBI:15377"/>
        <dbReference type="ChEBI" id="CHEBI:15740"/>
        <dbReference type="ChEBI" id="CHEBI:49298"/>
        <dbReference type="ChEBI" id="CHEBI:64731"/>
        <dbReference type="EC" id="3.5.1.88"/>
    </reaction>
</comment>
<proteinExistence type="inferred from homology"/>
<protein>
    <recommendedName>
        <fullName evidence="4">Peptide deformylase</fullName>
        <shortName evidence="4">PDF</shortName>
        <ecNumber evidence="4">3.5.1.88</ecNumber>
    </recommendedName>
    <alternativeName>
        <fullName evidence="4">Polypeptide deformylase</fullName>
    </alternativeName>
</protein>
<dbReference type="GO" id="GO:0006412">
    <property type="term" value="P:translation"/>
    <property type="evidence" value="ECO:0007669"/>
    <property type="project" value="UniProtKB-UniRule"/>
</dbReference>
<dbReference type="NCBIfam" id="NF001159">
    <property type="entry name" value="PRK00150.1-3"/>
    <property type="match status" value="1"/>
</dbReference>
<dbReference type="NCBIfam" id="TIGR00079">
    <property type="entry name" value="pept_deformyl"/>
    <property type="match status" value="1"/>
</dbReference>
<dbReference type="InterPro" id="IPR023635">
    <property type="entry name" value="Peptide_deformylase"/>
</dbReference>
<dbReference type="PANTHER" id="PTHR10458:SF22">
    <property type="entry name" value="PEPTIDE DEFORMYLASE"/>
    <property type="match status" value="1"/>
</dbReference>
<dbReference type="SUPFAM" id="SSF56420">
    <property type="entry name" value="Peptide deformylase"/>
    <property type="match status" value="1"/>
</dbReference>
<reference evidence="5 6" key="1">
    <citation type="submission" date="2019-05" db="EMBL/GenBank/DDBJ databases">
        <title>Algicella ahnfeltiae gen. nov., sp. nov., a novel marine bacterium of the family Flavobacteriaceae isolated from a red alga.</title>
        <authorList>
            <person name="Nedashkovskaya O.I."/>
            <person name="Kukhlevskiy A.D."/>
            <person name="Kim S.-G."/>
            <person name="Zhukova N.V."/>
            <person name="Mikhailov V.V."/>
        </authorList>
    </citation>
    <scope>NUCLEOTIDE SEQUENCE [LARGE SCALE GENOMIC DNA]</scope>
    <source>
        <strain evidence="5 6">10Alg115</strain>
    </source>
</reference>
<comment type="similarity">
    <text evidence="1 4">Belongs to the polypeptide deformylase family.</text>
</comment>
<dbReference type="Gene3D" id="3.90.45.10">
    <property type="entry name" value="Peptide deformylase"/>
    <property type="match status" value="1"/>
</dbReference>
<dbReference type="Pfam" id="PF01327">
    <property type="entry name" value="Pep_deformylase"/>
    <property type="match status" value="1"/>
</dbReference>
<dbReference type="EMBL" id="CP040749">
    <property type="protein sequence ID" value="QCX38076.1"/>
    <property type="molecule type" value="Genomic_DNA"/>
</dbReference>
<dbReference type="Proteomes" id="UP000306229">
    <property type="component" value="Chromosome"/>
</dbReference>
<feature type="binding site" evidence="4">
    <location>
        <position position="147"/>
    </location>
    <ligand>
        <name>Fe cation</name>
        <dbReference type="ChEBI" id="CHEBI:24875"/>
    </ligand>
</feature>
<dbReference type="GO" id="GO:0046872">
    <property type="term" value="F:metal ion binding"/>
    <property type="evidence" value="ECO:0007669"/>
    <property type="project" value="UniProtKB-KW"/>
</dbReference>
<sequence length="192" mass="21986">MVLPIVAYGDPVLRKVGTEIDKEYPNLKELIENMKATMKNARGVGLAAPQIGKAIRLFIVDTTPFADDDDLSKEEQDFLKSFSKVFINAKITSEEGNEWAFSEGCLSIPNINEDVFRNEKLTIEYFDEKFKKHTEQLDGLAARVVQHEYDHIEGILFTDKLSSLKKRLLKKKLNNISKGNIDVDYRMKFPKK</sequence>
<feature type="binding site" evidence="4">
    <location>
        <position position="151"/>
    </location>
    <ligand>
        <name>Fe cation</name>
        <dbReference type="ChEBI" id="CHEBI:24875"/>
    </ligand>
</feature>
<evidence type="ECO:0000313" key="5">
    <source>
        <dbReference type="EMBL" id="QCX38076.1"/>
    </source>
</evidence>
<comment type="function">
    <text evidence="4">Removes the formyl group from the N-terminal Met of newly synthesized proteins. Requires at least a dipeptide for an efficient rate of reaction. N-terminal L-methionine is a prerequisite for activity but the enzyme has broad specificity at other positions.</text>
</comment>
<feature type="binding site" evidence="4">
    <location>
        <position position="105"/>
    </location>
    <ligand>
        <name>Fe cation</name>
        <dbReference type="ChEBI" id="CHEBI:24875"/>
    </ligand>
</feature>
<keyword evidence="2 4" id="KW-0479">Metal-binding</keyword>
<dbReference type="EC" id="3.5.1.88" evidence="4"/>
<dbReference type="PIRSF" id="PIRSF004749">
    <property type="entry name" value="Pep_def"/>
    <property type="match status" value="1"/>
</dbReference>
<dbReference type="OrthoDB" id="9784988at2"/>
<dbReference type="GO" id="GO:0042586">
    <property type="term" value="F:peptide deformylase activity"/>
    <property type="evidence" value="ECO:0007669"/>
    <property type="project" value="UniProtKB-UniRule"/>
</dbReference>
<dbReference type="CDD" id="cd00487">
    <property type="entry name" value="Pep_deformylase"/>
    <property type="match status" value="1"/>
</dbReference>
<evidence type="ECO:0000256" key="4">
    <source>
        <dbReference type="HAMAP-Rule" id="MF_00163"/>
    </source>
</evidence>